<gene>
    <name evidence="1" type="ORF">BV25DRAFT_1922429</name>
</gene>
<accession>A0ACB8SFP9</accession>
<protein>
    <submittedName>
        <fullName evidence="1">Uncharacterized protein</fullName>
    </submittedName>
</protein>
<sequence length="184" mass="20509">MPSPWDVLDRLSNSTSLMIFGVSFVSVIKDSYANIYGPSGKLLAAENWLKEGREIIDRIAKEDPQDLEGLDGVMLKSLEQLESIYQDCSDMHCEHKHTYLESPENRTLSHRELQDALKALVELVGELRVDALRTSTYAASRRKARIQNMAKVASVANQMGPHVFTPAESYAETTQTSAQLNAPV</sequence>
<keyword evidence="2" id="KW-1185">Reference proteome</keyword>
<comment type="caution">
    <text evidence="1">The sequence shown here is derived from an EMBL/GenBank/DDBJ whole genome shotgun (WGS) entry which is preliminary data.</text>
</comment>
<organism evidence="1 2">
    <name type="scientific">Artomyces pyxidatus</name>
    <dbReference type="NCBI Taxonomy" id="48021"/>
    <lineage>
        <taxon>Eukaryota</taxon>
        <taxon>Fungi</taxon>
        <taxon>Dikarya</taxon>
        <taxon>Basidiomycota</taxon>
        <taxon>Agaricomycotina</taxon>
        <taxon>Agaricomycetes</taxon>
        <taxon>Russulales</taxon>
        <taxon>Auriscalpiaceae</taxon>
        <taxon>Artomyces</taxon>
    </lineage>
</organism>
<evidence type="ECO:0000313" key="2">
    <source>
        <dbReference type="Proteomes" id="UP000814140"/>
    </source>
</evidence>
<evidence type="ECO:0000313" key="1">
    <source>
        <dbReference type="EMBL" id="KAI0054728.1"/>
    </source>
</evidence>
<dbReference type="EMBL" id="MU277356">
    <property type="protein sequence ID" value="KAI0054728.1"/>
    <property type="molecule type" value="Genomic_DNA"/>
</dbReference>
<proteinExistence type="predicted"/>
<reference evidence="1" key="1">
    <citation type="submission" date="2021-03" db="EMBL/GenBank/DDBJ databases">
        <authorList>
            <consortium name="DOE Joint Genome Institute"/>
            <person name="Ahrendt S."/>
            <person name="Looney B.P."/>
            <person name="Miyauchi S."/>
            <person name="Morin E."/>
            <person name="Drula E."/>
            <person name="Courty P.E."/>
            <person name="Chicoki N."/>
            <person name="Fauchery L."/>
            <person name="Kohler A."/>
            <person name="Kuo A."/>
            <person name="Labutti K."/>
            <person name="Pangilinan J."/>
            <person name="Lipzen A."/>
            <person name="Riley R."/>
            <person name="Andreopoulos W."/>
            <person name="He G."/>
            <person name="Johnson J."/>
            <person name="Barry K.W."/>
            <person name="Grigoriev I.V."/>
            <person name="Nagy L."/>
            <person name="Hibbett D."/>
            <person name="Henrissat B."/>
            <person name="Matheny P.B."/>
            <person name="Labbe J."/>
            <person name="Martin F."/>
        </authorList>
    </citation>
    <scope>NUCLEOTIDE SEQUENCE</scope>
    <source>
        <strain evidence="1">HHB10654</strain>
    </source>
</reference>
<name>A0ACB8SFP9_9AGAM</name>
<dbReference type="Proteomes" id="UP000814140">
    <property type="component" value="Unassembled WGS sequence"/>
</dbReference>
<reference evidence="1" key="2">
    <citation type="journal article" date="2022" name="New Phytol.">
        <title>Evolutionary transition to the ectomycorrhizal habit in the genomes of a hyperdiverse lineage of mushroom-forming fungi.</title>
        <authorList>
            <person name="Looney B."/>
            <person name="Miyauchi S."/>
            <person name="Morin E."/>
            <person name="Drula E."/>
            <person name="Courty P.E."/>
            <person name="Kohler A."/>
            <person name="Kuo A."/>
            <person name="LaButti K."/>
            <person name="Pangilinan J."/>
            <person name="Lipzen A."/>
            <person name="Riley R."/>
            <person name="Andreopoulos W."/>
            <person name="He G."/>
            <person name="Johnson J."/>
            <person name="Nolan M."/>
            <person name="Tritt A."/>
            <person name="Barry K.W."/>
            <person name="Grigoriev I.V."/>
            <person name="Nagy L.G."/>
            <person name="Hibbett D."/>
            <person name="Henrissat B."/>
            <person name="Matheny P.B."/>
            <person name="Labbe J."/>
            <person name="Martin F.M."/>
        </authorList>
    </citation>
    <scope>NUCLEOTIDE SEQUENCE</scope>
    <source>
        <strain evidence="1">HHB10654</strain>
    </source>
</reference>